<dbReference type="Proteomes" id="UP000283634">
    <property type="component" value="Unassembled WGS sequence"/>
</dbReference>
<comment type="caution">
    <text evidence="1">The sequence shown here is derived from an EMBL/GenBank/DDBJ whole genome shotgun (WGS) entry which is preliminary data.</text>
</comment>
<protein>
    <submittedName>
        <fullName evidence="1">Uncharacterized protein</fullName>
    </submittedName>
</protein>
<evidence type="ECO:0000313" key="2">
    <source>
        <dbReference type="Proteomes" id="UP000283634"/>
    </source>
</evidence>
<organism evidence="1 2">
    <name type="scientific">Trypanosoma rangeli</name>
    <dbReference type="NCBI Taxonomy" id="5698"/>
    <lineage>
        <taxon>Eukaryota</taxon>
        <taxon>Discoba</taxon>
        <taxon>Euglenozoa</taxon>
        <taxon>Kinetoplastea</taxon>
        <taxon>Metakinetoplastina</taxon>
        <taxon>Trypanosomatida</taxon>
        <taxon>Trypanosomatidae</taxon>
        <taxon>Trypanosoma</taxon>
        <taxon>Herpetosoma</taxon>
    </lineage>
</organism>
<accession>A0A3R7KHS0</accession>
<gene>
    <name evidence="1" type="ORF">TraAM80_03760</name>
</gene>
<name>A0A3R7KHS0_TRYRA</name>
<dbReference type="EMBL" id="MKGL01000102">
    <property type="protein sequence ID" value="RNF06737.1"/>
    <property type="molecule type" value="Genomic_DNA"/>
</dbReference>
<sequence length="107" mass="12027">MCCHATDDFQLDTLCEAGDWVWTAASSCACRNRLRCFCLWENSPRLYHFFCFVIDEAADLTTAGVAMRPQVAATPQCDPKFTRSNADVLPGVTGVTMRLNSPLRLFW</sequence>
<dbReference type="GeneID" id="40327693"/>
<dbReference type="AlphaFoldDB" id="A0A3R7KHS0"/>
<evidence type="ECO:0000313" key="1">
    <source>
        <dbReference type="EMBL" id="RNF06737.1"/>
    </source>
</evidence>
<reference evidence="1 2" key="1">
    <citation type="journal article" date="2018" name="BMC Genomics">
        <title>Genomic comparison of Trypanosoma conorhini and Trypanosoma rangeli to Trypanosoma cruzi strains of high and low virulence.</title>
        <authorList>
            <person name="Bradwell K.R."/>
            <person name="Koparde V.N."/>
            <person name="Matveyev A.V."/>
            <person name="Serrano M.G."/>
            <person name="Alves J.M."/>
            <person name="Parikh H."/>
            <person name="Huang B."/>
            <person name="Lee V."/>
            <person name="Espinosa-Alvarez O."/>
            <person name="Ortiz P.A."/>
            <person name="Costa-Martins A.G."/>
            <person name="Teixeira M.M."/>
            <person name="Buck G.A."/>
        </authorList>
    </citation>
    <scope>NUCLEOTIDE SEQUENCE [LARGE SCALE GENOMIC DNA]</scope>
    <source>
        <strain evidence="1 2">AM80</strain>
    </source>
</reference>
<keyword evidence="2" id="KW-1185">Reference proteome</keyword>
<proteinExistence type="predicted"/>
<dbReference type="RefSeq" id="XP_029239426.1">
    <property type="nucleotide sequence ID" value="XM_029380713.1"/>
</dbReference>